<feature type="region of interest" description="Disordered" evidence="8">
    <location>
        <begin position="249"/>
        <end position="289"/>
    </location>
</feature>
<dbReference type="InterPro" id="IPR036388">
    <property type="entry name" value="WH-like_DNA-bd_sf"/>
</dbReference>
<evidence type="ECO:0000256" key="4">
    <source>
        <dbReference type="ARBA" id="ARBA00023125"/>
    </source>
</evidence>
<evidence type="ECO:0000256" key="8">
    <source>
        <dbReference type="SAM" id="MobiDB-lite"/>
    </source>
</evidence>
<dbReference type="SMART" id="SM00251">
    <property type="entry name" value="SAM_PNT"/>
    <property type="match status" value="1"/>
</dbReference>
<feature type="domain" description="PNT" evidence="10">
    <location>
        <begin position="107"/>
        <end position="193"/>
    </location>
</feature>
<dbReference type="FunFam" id="1.10.150.50:FF:000010">
    <property type="entry name" value="Fli-1 proto-oncogene, ETS transcription factor"/>
    <property type="match status" value="1"/>
</dbReference>
<dbReference type="PROSITE" id="PS51433">
    <property type="entry name" value="PNT"/>
    <property type="match status" value="1"/>
</dbReference>
<keyword evidence="12" id="KW-1185">Reference proteome</keyword>
<dbReference type="InterPro" id="IPR000418">
    <property type="entry name" value="Ets_dom"/>
</dbReference>
<dbReference type="PANTHER" id="PTHR11849:SF161">
    <property type="entry name" value="FRIEND LEUKEMIA INTEGRATION 1 TRANSCRIPTION FACTOR"/>
    <property type="match status" value="1"/>
</dbReference>
<organism evidence="11 12">
    <name type="scientific">Fulmarus glacialis</name>
    <name type="common">Northern fulmar</name>
    <dbReference type="NCBI Taxonomy" id="30455"/>
    <lineage>
        <taxon>Eukaryota</taxon>
        <taxon>Metazoa</taxon>
        <taxon>Chordata</taxon>
        <taxon>Craniata</taxon>
        <taxon>Vertebrata</taxon>
        <taxon>Euteleostomi</taxon>
        <taxon>Archelosauria</taxon>
        <taxon>Archosauria</taxon>
        <taxon>Dinosauria</taxon>
        <taxon>Saurischia</taxon>
        <taxon>Theropoda</taxon>
        <taxon>Coelurosauria</taxon>
        <taxon>Aves</taxon>
        <taxon>Neognathae</taxon>
        <taxon>Neoaves</taxon>
        <taxon>Aequornithes</taxon>
        <taxon>Procellariiformes</taxon>
        <taxon>Procellariidae</taxon>
        <taxon>Fulmarus</taxon>
    </lineage>
</organism>
<dbReference type="FunFam" id="1.10.10.10:FF:000039">
    <property type="entry name" value="Friend leukemia integration 1 transcription factor"/>
    <property type="match status" value="1"/>
</dbReference>
<keyword evidence="5" id="KW-0804">Transcription</keyword>
<comment type="subcellular location">
    <subcellularLocation>
        <location evidence="1 7">Nucleus</location>
    </subcellularLocation>
</comment>
<dbReference type="InterPro" id="IPR013761">
    <property type="entry name" value="SAM/pointed_sf"/>
</dbReference>
<dbReference type="Pfam" id="PF00178">
    <property type="entry name" value="Ets"/>
    <property type="match status" value="1"/>
</dbReference>
<protein>
    <submittedName>
        <fullName evidence="11">Friend leukemia integration 1 transcription factor</fullName>
    </submittedName>
</protein>
<evidence type="ECO:0000256" key="6">
    <source>
        <dbReference type="ARBA" id="ARBA00023242"/>
    </source>
</evidence>
<dbReference type="GO" id="GO:0000981">
    <property type="term" value="F:DNA-binding transcription factor activity, RNA polymerase II-specific"/>
    <property type="evidence" value="ECO:0007669"/>
    <property type="project" value="TreeGrafter"/>
</dbReference>
<dbReference type="PROSITE" id="PS00345">
    <property type="entry name" value="ETS_DOMAIN_1"/>
    <property type="match status" value="1"/>
</dbReference>
<feature type="compositionally biased region" description="Polar residues" evidence="8">
    <location>
        <begin position="252"/>
        <end position="276"/>
    </location>
</feature>
<dbReference type="GO" id="GO:0043565">
    <property type="term" value="F:sequence-specific DNA binding"/>
    <property type="evidence" value="ECO:0007669"/>
    <property type="project" value="InterPro"/>
</dbReference>
<feature type="domain" description="ETS" evidence="9">
    <location>
        <begin position="299"/>
        <end position="379"/>
    </location>
</feature>
<proteinExistence type="inferred from homology"/>
<name>A0A093IHC9_FULGA</name>
<dbReference type="InterPro" id="IPR046328">
    <property type="entry name" value="ETS_fam"/>
</dbReference>
<reference evidence="11 12" key="1">
    <citation type="submission" date="2014-04" db="EMBL/GenBank/DDBJ databases">
        <title>Genome evolution of avian class.</title>
        <authorList>
            <person name="Zhang G."/>
            <person name="Li C."/>
        </authorList>
    </citation>
    <scope>NUCLEOTIDE SEQUENCE [LARGE SCALE GENOMIC DNA]</scope>
    <source>
        <strain evidence="11">BGI_N327</strain>
    </source>
</reference>
<dbReference type="PRINTS" id="PR00454">
    <property type="entry name" value="ETSDOMAIN"/>
</dbReference>
<evidence type="ECO:0000313" key="11">
    <source>
        <dbReference type="EMBL" id="KFV99011.1"/>
    </source>
</evidence>
<evidence type="ECO:0000259" key="10">
    <source>
        <dbReference type="PROSITE" id="PS51433"/>
    </source>
</evidence>
<dbReference type="Proteomes" id="UP000053806">
    <property type="component" value="Unassembled WGS sequence"/>
</dbReference>
<keyword evidence="6 7" id="KW-0539">Nucleus</keyword>
<evidence type="ECO:0000256" key="7">
    <source>
        <dbReference type="RuleBase" id="RU004019"/>
    </source>
</evidence>
<dbReference type="Gene3D" id="1.10.10.10">
    <property type="entry name" value="Winged helix-like DNA-binding domain superfamily/Winged helix DNA-binding domain"/>
    <property type="match status" value="1"/>
</dbReference>
<dbReference type="SUPFAM" id="SSF46785">
    <property type="entry name" value="Winged helix' DNA-binding domain"/>
    <property type="match status" value="1"/>
</dbReference>
<dbReference type="PROSITE" id="PS00346">
    <property type="entry name" value="ETS_DOMAIN_2"/>
    <property type="match status" value="1"/>
</dbReference>
<evidence type="ECO:0000313" key="12">
    <source>
        <dbReference type="Proteomes" id="UP000053806"/>
    </source>
</evidence>
<evidence type="ECO:0000256" key="1">
    <source>
        <dbReference type="ARBA" id="ARBA00004123"/>
    </source>
</evidence>
<feature type="non-terminal residue" evidence="11">
    <location>
        <position position="1"/>
    </location>
</feature>
<keyword evidence="3" id="KW-0805">Transcription regulation</keyword>
<dbReference type="InterPro" id="IPR036390">
    <property type="entry name" value="WH_DNA-bd_sf"/>
</dbReference>
<dbReference type="GO" id="GO:0005634">
    <property type="term" value="C:nucleus"/>
    <property type="evidence" value="ECO:0007669"/>
    <property type="project" value="UniProtKB-SubCell"/>
</dbReference>
<dbReference type="SMART" id="SM00413">
    <property type="entry name" value="ETS"/>
    <property type="match status" value="1"/>
</dbReference>
<dbReference type="PANTHER" id="PTHR11849">
    <property type="entry name" value="ETS"/>
    <property type="match status" value="1"/>
</dbReference>
<evidence type="ECO:0000256" key="3">
    <source>
        <dbReference type="ARBA" id="ARBA00023015"/>
    </source>
</evidence>
<dbReference type="PROSITE" id="PS50061">
    <property type="entry name" value="ETS_DOMAIN_3"/>
    <property type="match status" value="1"/>
</dbReference>
<keyword evidence="4 7" id="KW-0238">DNA-binding</keyword>
<feature type="region of interest" description="Disordered" evidence="8">
    <location>
        <begin position="26"/>
        <end position="49"/>
    </location>
</feature>
<comment type="similarity">
    <text evidence="2 7">Belongs to the ETS family.</text>
</comment>
<dbReference type="GO" id="GO:0030154">
    <property type="term" value="P:cell differentiation"/>
    <property type="evidence" value="ECO:0007669"/>
    <property type="project" value="TreeGrafter"/>
</dbReference>
<evidence type="ECO:0000259" key="9">
    <source>
        <dbReference type="PROSITE" id="PS50061"/>
    </source>
</evidence>
<dbReference type="Gene3D" id="1.10.150.50">
    <property type="entry name" value="Transcription Factor, Ets-1"/>
    <property type="match status" value="1"/>
</dbReference>
<dbReference type="InterPro" id="IPR035573">
    <property type="entry name" value="SAM_PNT-FLI-1"/>
</dbReference>
<gene>
    <name evidence="11" type="ORF">N327_06927</name>
</gene>
<dbReference type="Pfam" id="PF02198">
    <property type="entry name" value="SAM_PNT"/>
    <property type="match status" value="1"/>
</dbReference>
<dbReference type="InterPro" id="IPR003118">
    <property type="entry name" value="Pointed_dom"/>
</dbReference>
<dbReference type="SUPFAM" id="SSF47769">
    <property type="entry name" value="SAM/Pointed domain"/>
    <property type="match status" value="1"/>
</dbReference>
<dbReference type="EMBL" id="KK589192">
    <property type="protein sequence ID" value="KFV99011.1"/>
    <property type="molecule type" value="Genomic_DNA"/>
</dbReference>
<sequence length="470" mass="53113">QEALSVVSDDQSLFDSTYGAATHLPKADMTASGNPDYGQPHKINPLPPQQEWINQPVRVNVKREYDHMNGSRESPVDCSMNKCSKLVGAGTESNPMSYSTYMDEKNGPPPNMTTNERRVIVPADPTLWTQEHVRQWLEWAIKEYGLMEIDTTIFQNMDGKELCKMNKDDFLRTTSLYNTEVLLSHLSYLRETFSTCLHGSPPAECIQTAITPFLFITGSSLLVYNTPSHTEASSRLATKEDPSYDAVRRTGWGNNMNSGLPKRTQNVNKTTEQQRPQPDPYQILGPTSSRLANPGSGQIQLWQFLLELLSDSSNASCITWEGTNGEFKMTDPDEVARRWGERKSKPNMNYDKLSRALRYYYDKNIMTKVHGKRYAYKFDFHGIAQALQPHPTESSMYKYPSDLSYMPSYHAHQQKVNFVPPHPSSMPVTSSSFFGAASPYWTSPAGSIYPNPNVPRHPNAHVSPHLGSYY</sequence>
<evidence type="ECO:0000256" key="2">
    <source>
        <dbReference type="ARBA" id="ARBA00005562"/>
    </source>
</evidence>
<feature type="non-terminal residue" evidence="11">
    <location>
        <position position="470"/>
    </location>
</feature>
<accession>A0A093IHC9</accession>
<dbReference type="CDD" id="cd08541">
    <property type="entry name" value="SAM_PNT-FLI-1"/>
    <property type="match status" value="1"/>
</dbReference>
<dbReference type="AlphaFoldDB" id="A0A093IHC9"/>
<evidence type="ECO:0000256" key="5">
    <source>
        <dbReference type="ARBA" id="ARBA00023163"/>
    </source>
</evidence>